<proteinExistence type="predicted"/>
<protein>
    <submittedName>
        <fullName evidence="1">Uncharacterized protein</fullName>
    </submittedName>
</protein>
<evidence type="ECO:0000313" key="1">
    <source>
        <dbReference type="EMBL" id="BCS82865.1"/>
    </source>
</evidence>
<dbReference type="Proteomes" id="UP001321479">
    <property type="component" value="Segment"/>
</dbReference>
<dbReference type="GeneID" id="80558070"/>
<keyword evidence="2" id="KW-1185">Reference proteome</keyword>
<sequence length="173" mass="19578">MNCHGFTKGVQHCESLVLTVCQNIQNVAHRHRLEGNIESLFCRDNRSLEFIDIEVAPLNQRCWTSLSVRDVDMHCRFGKYPMLHQQGMTTEVCVCRVEQFEVVLFFKILGKLLTVLKVVEGEIQVFEGLFGNEVPNKSSIAVSTSAHRAHLVEDVSDHGVLGVQDLENRRNGT</sequence>
<accession>A0ABM7NRS0</accession>
<dbReference type="EMBL" id="AP024483">
    <property type="protein sequence ID" value="BCS82865.1"/>
    <property type="molecule type" value="Genomic_DNA"/>
</dbReference>
<evidence type="ECO:0000313" key="2">
    <source>
        <dbReference type="Proteomes" id="UP001321479"/>
    </source>
</evidence>
<reference evidence="1 2" key="1">
    <citation type="submission" date="2021-02" db="EMBL/GenBank/DDBJ databases">
        <title>Cotonvirus japonicus, which uses Golgi apparatus of host cells for its virion factory, phylogenetically links tailed tupanvirus and icosahedral mimivirus.</title>
        <authorList>
            <person name="Takahashi H."/>
            <person name="Fukaya S."/>
            <person name="Song C."/>
            <person name="Murata K."/>
            <person name="Takemura M."/>
        </authorList>
    </citation>
    <scope>NUCLEOTIDE SEQUENCE [LARGE SCALE GENOMIC DNA]</scope>
</reference>
<name>A0ABM7NRS0_9VIRU</name>
<dbReference type="RefSeq" id="YP_010841473.1">
    <property type="nucleotide sequence ID" value="NC_079139.1"/>
</dbReference>
<organism evidence="1 2">
    <name type="scientific">Cotonvirus japonicus</name>
    <dbReference type="NCBI Taxonomy" id="2811091"/>
    <lineage>
        <taxon>Viruses</taxon>
        <taxon>Varidnaviria</taxon>
        <taxon>Bamfordvirae</taxon>
        <taxon>Nucleocytoviricota</taxon>
        <taxon>Megaviricetes</taxon>
        <taxon>Imitervirales</taxon>
        <taxon>Mimiviridae</taxon>
        <taxon>Megamimivirinae</taxon>
        <taxon>Cotonvirus</taxon>
        <taxon>Cotonvirus japonicum</taxon>
    </lineage>
</organism>